<dbReference type="Gene3D" id="2.60.20.10">
    <property type="entry name" value="Crystallins"/>
    <property type="match status" value="1"/>
</dbReference>
<protein>
    <submittedName>
        <fullName evidence="2">Uncharacterized protein</fullName>
    </submittedName>
</protein>
<dbReference type="Proteomes" id="UP000533598">
    <property type="component" value="Unassembled WGS sequence"/>
</dbReference>
<evidence type="ECO:0000256" key="1">
    <source>
        <dbReference type="SAM" id="SignalP"/>
    </source>
</evidence>
<evidence type="ECO:0000313" key="3">
    <source>
        <dbReference type="Proteomes" id="UP000533598"/>
    </source>
</evidence>
<dbReference type="EMBL" id="JACHMH010000001">
    <property type="protein sequence ID" value="MBB4680110.1"/>
    <property type="molecule type" value="Genomic_DNA"/>
</dbReference>
<dbReference type="RefSeq" id="WP_185005781.1">
    <property type="nucleotide sequence ID" value="NZ_BAAAUI010000020.1"/>
</dbReference>
<evidence type="ECO:0000313" key="2">
    <source>
        <dbReference type="EMBL" id="MBB4680110.1"/>
    </source>
</evidence>
<gene>
    <name evidence="2" type="ORF">HNR67_006228</name>
</gene>
<accession>A0A7W7CF69</accession>
<comment type="caution">
    <text evidence="2">The sequence shown here is derived from an EMBL/GenBank/DDBJ whole genome shotgun (WGS) entry which is preliminary data.</text>
</comment>
<name>A0A7W7CF69_9PSEU</name>
<sequence length="189" mass="20568">MRKLIRRALALPACPLLATGAVLVTTLALVDPGSTPAMRPGDCVAVMRPAGLKSAGQAQDLEVGSYTCVDQRGAVANPVARCPSCEVVAKMWADRDYAGASVEIKIDAGSDCDRDGYRWDHLPAGWNDRVSSYRTYKSCRHSGVYENINTSGYCETQHDDVAYVGDLMNDLMSSFRLQSENRNCRADLT</sequence>
<proteinExistence type="predicted"/>
<feature type="chain" id="PRO_5039628652" evidence="1">
    <location>
        <begin position="19"/>
        <end position="189"/>
    </location>
</feature>
<dbReference type="AlphaFoldDB" id="A0A7W7CF69"/>
<reference evidence="2 3" key="1">
    <citation type="submission" date="2020-08" db="EMBL/GenBank/DDBJ databases">
        <title>Sequencing the genomes of 1000 actinobacteria strains.</title>
        <authorList>
            <person name="Klenk H.-P."/>
        </authorList>
    </citation>
    <scope>NUCLEOTIDE SEQUENCE [LARGE SCALE GENOMIC DNA]</scope>
    <source>
        <strain evidence="2 3">DSM 44230</strain>
    </source>
</reference>
<organism evidence="2 3">
    <name type="scientific">Crossiella cryophila</name>
    <dbReference type="NCBI Taxonomy" id="43355"/>
    <lineage>
        <taxon>Bacteria</taxon>
        <taxon>Bacillati</taxon>
        <taxon>Actinomycetota</taxon>
        <taxon>Actinomycetes</taxon>
        <taxon>Pseudonocardiales</taxon>
        <taxon>Pseudonocardiaceae</taxon>
        <taxon>Crossiella</taxon>
    </lineage>
</organism>
<keyword evidence="1" id="KW-0732">Signal</keyword>
<keyword evidence="3" id="KW-1185">Reference proteome</keyword>
<feature type="signal peptide" evidence="1">
    <location>
        <begin position="1"/>
        <end position="18"/>
    </location>
</feature>